<dbReference type="PROSITE" id="PS50944">
    <property type="entry name" value="HTH_DTXR"/>
    <property type="match status" value="1"/>
</dbReference>
<dbReference type="SUPFAM" id="SSF47979">
    <property type="entry name" value="Iron-dependent repressor protein, dimerization domain"/>
    <property type="match status" value="1"/>
</dbReference>
<dbReference type="Gene3D" id="1.10.10.10">
    <property type="entry name" value="Winged helix-like DNA-binding domain superfamily/Winged helix DNA-binding domain"/>
    <property type="match status" value="1"/>
</dbReference>
<dbReference type="EMBL" id="CP000249">
    <property type="protein sequence ID" value="ABD09811.1"/>
    <property type="molecule type" value="Genomic_DNA"/>
</dbReference>
<keyword evidence="4" id="KW-0408">Iron</keyword>
<dbReference type="Gene3D" id="2.30.30.90">
    <property type="match status" value="1"/>
</dbReference>
<accession>Q2JFY1</accession>
<dbReference type="Pfam" id="PF02742">
    <property type="entry name" value="Fe_dep_repr_C"/>
    <property type="match status" value="1"/>
</dbReference>
<keyword evidence="5" id="KW-0805">Transcription regulation</keyword>
<dbReference type="GO" id="GO:0005737">
    <property type="term" value="C:cytoplasm"/>
    <property type="evidence" value="ECO:0007669"/>
    <property type="project" value="UniProtKB-SubCell"/>
</dbReference>
<dbReference type="InterPro" id="IPR036390">
    <property type="entry name" value="WH_DNA-bd_sf"/>
</dbReference>
<keyword evidence="7" id="KW-0804">Transcription</keyword>
<evidence type="ECO:0000259" key="8">
    <source>
        <dbReference type="PROSITE" id="PS50944"/>
    </source>
</evidence>
<evidence type="ECO:0000256" key="6">
    <source>
        <dbReference type="ARBA" id="ARBA00023125"/>
    </source>
</evidence>
<dbReference type="PANTHER" id="PTHR33238">
    <property type="entry name" value="IRON (METAL) DEPENDENT REPRESSOR, DTXR FAMILY"/>
    <property type="match status" value="1"/>
</dbReference>
<evidence type="ECO:0000256" key="7">
    <source>
        <dbReference type="ARBA" id="ARBA00023163"/>
    </source>
</evidence>
<name>Q2JFY1_FRACC</name>
<dbReference type="InterPro" id="IPR036421">
    <property type="entry name" value="Fe_dep_repressor_sf"/>
</dbReference>
<dbReference type="KEGG" id="fra:Francci3_0424"/>
<dbReference type="InterPro" id="IPR038157">
    <property type="entry name" value="FeoA_core_dom"/>
</dbReference>
<evidence type="ECO:0000256" key="1">
    <source>
        <dbReference type="ARBA" id="ARBA00004496"/>
    </source>
</evidence>
<feature type="domain" description="HTH dtxR-type" evidence="8">
    <location>
        <begin position="28"/>
        <end position="89"/>
    </location>
</feature>
<dbReference type="InterPro" id="IPR036388">
    <property type="entry name" value="WH-like_DNA-bd_sf"/>
</dbReference>
<evidence type="ECO:0000256" key="2">
    <source>
        <dbReference type="ARBA" id="ARBA00007871"/>
    </source>
</evidence>
<dbReference type="Proteomes" id="UP000001937">
    <property type="component" value="Chromosome"/>
</dbReference>
<evidence type="ECO:0000313" key="10">
    <source>
        <dbReference type="Proteomes" id="UP000001937"/>
    </source>
</evidence>
<dbReference type="InterPro" id="IPR022689">
    <property type="entry name" value="Iron_dep_repressor"/>
</dbReference>
<comment type="similarity">
    <text evidence="2">Belongs to the DtxR/MntR family.</text>
</comment>
<dbReference type="GO" id="GO:0046914">
    <property type="term" value="F:transition metal ion binding"/>
    <property type="evidence" value="ECO:0007669"/>
    <property type="project" value="InterPro"/>
</dbReference>
<dbReference type="PANTHER" id="PTHR33238:SF10">
    <property type="entry name" value="IRON-DEPENDENT REPRESSOR IDER"/>
    <property type="match status" value="1"/>
</dbReference>
<evidence type="ECO:0000256" key="3">
    <source>
        <dbReference type="ARBA" id="ARBA00011738"/>
    </source>
</evidence>
<dbReference type="AlphaFoldDB" id="Q2JFY1"/>
<dbReference type="GO" id="GO:0003700">
    <property type="term" value="F:DNA-binding transcription factor activity"/>
    <property type="evidence" value="ECO:0007669"/>
    <property type="project" value="InterPro"/>
</dbReference>
<dbReference type="SMART" id="SM00529">
    <property type="entry name" value="HTH_DTXR"/>
    <property type="match status" value="1"/>
</dbReference>
<dbReference type="SUPFAM" id="SSF50037">
    <property type="entry name" value="C-terminal domain of transcriptional repressors"/>
    <property type="match status" value="1"/>
</dbReference>
<dbReference type="InterPro" id="IPR008988">
    <property type="entry name" value="Transcriptional_repressor_C"/>
</dbReference>
<dbReference type="InterPro" id="IPR022687">
    <property type="entry name" value="HTH_DTXR"/>
</dbReference>
<keyword evidence="10" id="KW-1185">Reference proteome</keyword>
<evidence type="ECO:0000256" key="5">
    <source>
        <dbReference type="ARBA" id="ARBA00023015"/>
    </source>
</evidence>
<keyword evidence="6" id="KW-0238">DNA-binding</keyword>
<dbReference type="GO" id="GO:0046983">
    <property type="term" value="F:protein dimerization activity"/>
    <property type="evidence" value="ECO:0007669"/>
    <property type="project" value="InterPro"/>
</dbReference>
<dbReference type="InterPro" id="IPR050536">
    <property type="entry name" value="DtxR_MntR_Metal-Reg"/>
</dbReference>
<dbReference type="GO" id="GO:0045892">
    <property type="term" value="P:negative regulation of DNA-templated transcription"/>
    <property type="evidence" value="ECO:0007669"/>
    <property type="project" value="TreeGrafter"/>
</dbReference>
<comment type="subcellular location">
    <subcellularLocation>
        <location evidence="1">Cytoplasm</location>
    </subcellularLocation>
</comment>
<dbReference type="Gene3D" id="1.10.60.10">
    <property type="entry name" value="Iron dependent repressor, metal binding and dimerisation domain"/>
    <property type="match status" value="1"/>
</dbReference>
<dbReference type="HOGENOM" id="CLU_069532_0_0_11"/>
<dbReference type="STRING" id="106370.Francci3_0424"/>
<sequence>MVFGGQMALVSPRLSVPWRGRRRPVTGLIDSTEMYLRTLYELREEGIPPLRARLVERLHVSAPAASESTARLANEGLVCLADDRTVQFTEKGLLRATAVMRKHRLAELLLTKVIGLDWALVHNEACRWEHVISDEVEARLTVLLGDPKRCPFGNEIPPSQQHHTTARPASAPVSLLASADLASSGGGRPVTVSWISERLQTDESIMRRLQDAAIVPGAQITPGSRGNLIHIVTPNGQTDAEISRSTAALVYVDR</sequence>
<organism evidence="9 10">
    <name type="scientific">Frankia casuarinae (strain DSM 45818 / CECT 9043 / HFP020203 / CcI3)</name>
    <dbReference type="NCBI Taxonomy" id="106370"/>
    <lineage>
        <taxon>Bacteria</taxon>
        <taxon>Bacillati</taxon>
        <taxon>Actinomycetota</taxon>
        <taxon>Actinomycetes</taxon>
        <taxon>Frankiales</taxon>
        <taxon>Frankiaceae</taxon>
        <taxon>Frankia</taxon>
    </lineage>
</organism>
<proteinExistence type="inferred from homology"/>
<dbReference type="GO" id="GO:0003677">
    <property type="term" value="F:DNA binding"/>
    <property type="evidence" value="ECO:0007669"/>
    <property type="project" value="UniProtKB-KW"/>
</dbReference>
<evidence type="ECO:0000313" key="9">
    <source>
        <dbReference type="EMBL" id="ABD09811.1"/>
    </source>
</evidence>
<gene>
    <name evidence="9" type="ordered locus">Francci3_0424</name>
</gene>
<protein>
    <submittedName>
        <fullName evidence="9">Iron dependent repressor</fullName>
    </submittedName>
</protein>
<dbReference type="SUPFAM" id="SSF46785">
    <property type="entry name" value="Winged helix' DNA-binding domain"/>
    <property type="match status" value="1"/>
</dbReference>
<dbReference type="Pfam" id="PF01325">
    <property type="entry name" value="Fe_dep_repress"/>
    <property type="match status" value="1"/>
</dbReference>
<dbReference type="InterPro" id="IPR001367">
    <property type="entry name" value="Fe_dep_repressor"/>
</dbReference>
<dbReference type="PhylomeDB" id="Q2JFY1"/>
<dbReference type="eggNOG" id="COG1321">
    <property type="taxonomic scope" value="Bacteria"/>
</dbReference>
<reference evidence="9 10" key="1">
    <citation type="journal article" date="2007" name="Genome Res.">
        <title>Genome characteristics of facultatively symbiotic Frankia sp. strains reflect host range and host plant biogeography.</title>
        <authorList>
            <person name="Normand P."/>
            <person name="Lapierre P."/>
            <person name="Tisa L.S."/>
            <person name="Gogarten J.P."/>
            <person name="Alloisio N."/>
            <person name="Bagnarol E."/>
            <person name="Bassi C.A."/>
            <person name="Berry A.M."/>
            <person name="Bickhart D.M."/>
            <person name="Choisne N."/>
            <person name="Couloux A."/>
            <person name="Cournoyer B."/>
            <person name="Cruveiller S."/>
            <person name="Daubin V."/>
            <person name="Demange N."/>
            <person name="Francino M.P."/>
            <person name="Goltsman E."/>
            <person name="Huang Y."/>
            <person name="Kopp O.R."/>
            <person name="Labarre L."/>
            <person name="Lapidus A."/>
            <person name="Lavire C."/>
            <person name="Marechal J."/>
            <person name="Martinez M."/>
            <person name="Mastronunzio J.E."/>
            <person name="Mullin B.C."/>
            <person name="Niemann J."/>
            <person name="Pujic P."/>
            <person name="Rawnsley T."/>
            <person name="Rouy Z."/>
            <person name="Schenowitz C."/>
            <person name="Sellstedt A."/>
            <person name="Tavares F."/>
            <person name="Tomkins J.P."/>
            <person name="Vallenet D."/>
            <person name="Valverde C."/>
            <person name="Wall L.G."/>
            <person name="Wang Y."/>
            <person name="Medigue C."/>
            <person name="Benson D.R."/>
        </authorList>
    </citation>
    <scope>NUCLEOTIDE SEQUENCE [LARGE SCALE GENOMIC DNA]</scope>
    <source>
        <strain evidence="10">DSM 45818 / CECT 9043 / CcI3</strain>
    </source>
</reference>
<evidence type="ECO:0000256" key="4">
    <source>
        <dbReference type="ARBA" id="ARBA00023004"/>
    </source>
</evidence>
<comment type="subunit">
    <text evidence="3">Homodimer.</text>
</comment>